<evidence type="ECO:0000313" key="4">
    <source>
        <dbReference type="Proteomes" id="UP001600888"/>
    </source>
</evidence>
<protein>
    <recommendedName>
        <fullName evidence="2">Carboxylesterase type B domain-containing protein</fullName>
    </recommendedName>
</protein>
<feature type="signal peptide" evidence="1">
    <location>
        <begin position="1"/>
        <end position="23"/>
    </location>
</feature>
<sequence length="492" mass="53888">MQIARHNLGLVLGAAAITARLEAVLYDKVIKTSLGPVQGYQYFTNQTELETYFGVSSSNVANFLGIPFAVSTAYQSRWKAPQPREPWNETLVADTWGAPCPSRGVAGYSEDCLNLNVWTSANSSTDKLPVIAWNQGSDETSDNAWWCGGRMALQHDIIVVTFNRRDDAFGFLAHPNLNAESLAENGHNSSGNWGILDHKAALEWAQSNIANFGGDQDRVTIVGQSFGSSQVYHAVNSALFSLVPFLSLVTAISAGYPLIFKPVLDDYVLPEKYMDQLRQGPANDVPLITGGNNDENSASPTNSYEASYVDEVCALKWANLSSQYFNLYPTGNTTTSANAAWNLATLDLGTVSQWMYATDRVVRSNATAPMWTCLWDHAPPGQEQGAFHQSEIMYVLNALYANSDTYPFVDDDFYIQSMVSAYWANFVKTCNPNYGDSYGSSSNASLPYWAPNTAETRTMFNIGDSFRNISLAGNDTIGSATADAKVSLIQQY</sequence>
<accession>A0ABR4EP51</accession>
<evidence type="ECO:0000259" key="2">
    <source>
        <dbReference type="Pfam" id="PF00135"/>
    </source>
</evidence>
<dbReference type="PANTHER" id="PTHR11559">
    <property type="entry name" value="CARBOXYLESTERASE"/>
    <property type="match status" value="1"/>
</dbReference>
<feature type="domain" description="Carboxylesterase type B" evidence="2">
    <location>
        <begin position="27"/>
        <end position="233"/>
    </location>
</feature>
<dbReference type="Proteomes" id="UP001600888">
    <property type="component" value="Unassembled WGS sequence"/>
</dbReference>
<dbReference type="Pfam" id="PF00135">
    <property type="entry name" value="COesterase"/>
    <property type="match status" value="2"/>
</dbReference>
<dbReference type="InterPro" id="IPR050309">
    <property type="entry name" value="Type-B_Carboxylest/Lipase"/>
</dbReference>
<proteinExistence type="predicted"/>
<feature type="domain" description="Carboxylesterase type B" evidence="2">
    <location>
        <begin position="256"/>
        <end position="467"/>
    </location>
</feature>
<keyword evidence="4" id="KW-1185">Reference proteome</keyword>
<dbReference type="EMBL" id="JBAWTH010000038">
    <property type="protein sequence ID" value="KAL2284213.1"/>
    <property type="molecule type" value="Genomic_DNA"/>
</dbReference>
<feature type="chain" id="PRO_5046972547" description="Carboxylesterase type B domain-containing protein" evidence="1">
    <location>
        <begin position="24"/>
        <end position="492"/>
    </location>
</feature>
<dbReference type="InterPro" id="IPR002018">
    <property type="entry name" value="CarbesteraseB"/>
</dbReference>
<name>A0ABR4EP51_9PEZI</name>
<organism evidence="3 4">
    <name type="scientific">Diaporthe vaccinii</name>
    <dbReference type="NCBI Taxonomy" id="105482"/>
    <lineage>
        <taxon>Eukaryota</taxon>
        <taxon>Fungi</taxon>
        <taxon>Dikarya</taxon>
        <taxon>Ascomycota</taxon>
        <taxon>Pezizomycotina</taxon>
        <taxon>Sordariomycetes</taxon>
        <taxon>Sordariomycetidae</taxon>
        <taxon>Diaporthales</taxon>
        <taxon>Diaporthaceae</taxon>
        <taxon>Diaporthe</taxon>
        <taxon>Diaporthe eres species complex</taxon>
    </lineage>
</organism>
<comment type="caution">
    <text evidence="3">The sequence shown here is derived from an EMBL/GenBank/DDBJ whole genome shotgun (WGS) entry which is preliminary data.</text>
</comment>
<evidence type="ECO:0000256" key="1">
    <source>
        <dbReference type="SAM" id="SignalP"/>
    </source>
</evidence>
<reference evidence="3 4" key="1">
    <citation type="submission" date="2024-03" db="EMBL/GenBank/DDBJ databases">
        <title>A high-quality draft genome sequence of Diaporthe vaccinii, a causative agent of upright dieback and viscid rot disease in cranberry plants.</title>
        <authorList>
            <person name="Sarrasin M."/>
            <person name="Lang B.F."/>
            <person name="Burger G."/>
        </authorList>
    </citation>
    <scope>NUCLEOTIDE SEQUENCE [LARGE SCALE GENOMIC DNA]</scope>
    <source>
        <strain evidence="3 4">IS7</strain>
    </source>
</reference>
<keyword evidence="1" id="KW-0732">Signal</keyword>
<dbReference type="InterPro" id="IPR029058">
    <property type="entry name" value="AB_hydrolase_fold"/>
</dbReference>
<dbReference type="Gene3D" id="3.40.50.1820">
    <property type="entry name" value="alpha/beta hydrolase"/>
    <property type="match status" value="2"/>
</dbReference>
<gene>
    <name evidence="3" type="ORF">FJTKL_09180</name>
</gene>
<dbReference type="SUPFAM" id="SSF53474">
    <property type="entry name" value="alpha/beta-Hydrolases"/>
    <property type="match status" value="1"/>
</dbReference>
<evidence type="ECO:0000313" key="3">
    <source>
        <dbReference type="EMBL" id="KAL2284213.1"/>
    </source>
</evidence>